<dbReference type="Proteomes" id="UP001215549">
    <property type="component" value="Chromosome"/>
</dbReference>
<protein>
    <submittedName>
        <fullName evidence="6">LacI family DNA-binding transcriptional regulator</fullName>
    </submittedName>
    <submittedName>
        <fullName evidence="5">Transcriptional regulator, LacI family</fullName>
    </submittedName>
</protein>
<keyword evidence="8" id="KW-1185">Reference proteome</keyword>
<dbReference type="SUPFAM" id="SSF53822">
    <property type="entry name" value="Periplasmic binding protein-like I"/>
    <property type="match status" value="1"/>
</dbReference>
<dbReference type="Pfam" id="PF00532">
    <property type="entry name" value="Peripla_BP_1"/>
    <property type="match status" value="1"/>
</dbReference>
<evidence type="ECO:0000313" key="8">
    <source>
        <dbReference type="Proteomes" id="UP001215549"/>
    </source>
</evidence>
<dbReference type="CDD" id="cd00093">
    <property type="entry name" value="HTH_XRE"/>
    <property type="match status" value="1"/>
</dbReference>
<gene>
    <name evidence="6" type="ORF">JHX88_04980</name>
    <name evidence="5" type="ORF">SAMN05421772_106174</name>
</gene>
<keyword evidence="1" id="KW-0805">Transcription regulation</keyword>
<dbReference type="PROSITE" id="PS50932">
    <property type="entry name" value="HTH_LACI_2"/>
    <property type="match status" value="1"/>
</dbReference>
<dbReference type="EMBL" id="FTOU01000006">
    <property type="protein sequence ID" value="SIS85046.1"/>
    <property type="molecule type" value="Genomic_DNA"/>
</dbReference>
<keyword evidence="2 6" id="KW-0238">DNA-binding</keyword>
<dbReference type="EMBL" id="CP067140">
    <property type="protein sequence ID" value="WCR04105.1"/>
    <property type="molecule type" value="Genomic_DNA"/>
</dbReference>
<reference evidence="6 8" key="2">
    <citation type="submission" date="2021-01" db="EMBL/GenBank/DDBJ databases">
        <title>Biogeographic distribution of Paracoccus.</title>
        <authorList>
            <person name="Hollensteiner J."/>
            <person name="Leineberger J."/>
            <person name="Brinkhoff T."/>
            <person name="Daniel R."/>
        </authorList>
    </citation>
    <scope>NUCLEOTIDE SEQUENCE [LARGE SCALE GENOMIC DNA]</scope>
    <source>
        <strain evidence="6 8">DSM 18447</strain>
    </source>
</reference>
<dbReference type="AlphaFoldDB" id="A0AA45W4H7"/>
<dbReference type="GO" id="GO:0000976">
    <property type="term" value="F:transcription cis-regulatory region binding"/>
    <property type="evidence" value="ECO:0007669"/>
    <property type="project" value="TreeGrafter"/>
</dbReference>
<evidence type="ECO:0000313" key="6">
    <source>
        <dbReference type="EMBL" id="WCR04105.1"/>
    </source>
</evidence>
<dbReference type="SMART" id="SM00354">
    <property type="entry name" value="HTH_LACI"/>
    <property type="match status" value="1"/>
</dbReference>
<reference evidence="5 7" key="1">
    <citation type="submission" date="2017-01" db="EMBL/GenBank/DDBJ databases">
        <authorList>
            <person name="Varghese N."/>
            <person name="Submissions S."/>
        </authorList>
    </citation>
    <scope>NUCLEOTIDE SEQUENCE [LARGE SCALE GENOMIC DNA]</scope>
    <source>
        <strain evidence="5 7">DSM 18447</strain>
    </source>
</reference>
<dbReference type="Proteomes" id="UP000186216">
    <property type="component" value="Unassembled WGS sequence"/>
</dbReference>
<dbReference type="PANTHER" id="PTHR30146">
    <property type="entry name" value="LACI-RELATED TRANSCRIPTIONAL REPRESSOR"/>
    <property type="match status" value="1"/>
</dbReference>
<evidence type="ECO:0000256" key="3">
    <source>
        <dbReference type="ARBA" id="ARBA00023163"/>
    </source>
</evidence>
<dbReference type="RefSeq" id="WP_076525797.1">
    <property type="nucleotide sequence ID" value="NZ_CP067140.1"/>
</dbReference>
<name>A0AA45W4H7_9RHOB</name>
<dbReference type="GO" id="GO:0003700">
    <property type="term" value="F:DNA-binding transcription factor activity"/>
    <property type="evidence" value="ECO:0007669"/>
    <property type="project" value="TreeGrafter"/>
</dbReference>
<dbReference type="InterPro" id="IPR000843">
    <property type="entry name" value="HTH_LacI"/>
</dbReference>
<evidence type="ECO:0000313" key="7">
    <source>
        <dbReference type="Proteomes" id="UP000186216"/>
    </source>
</evidence>
<proteinExistence type="predicted"/>
<evidence type="ECO:0000256" key="2">
    <source>
        <dbReference type="ARBA" id="ARBA00023125"/>
    </source>
</evidence>
<dbReference type="SUPFAM" id="SSF47413">
    <property type="entry name" value="lambda repressor-like DNA-binding domains"/>
    <property type="match status" value="1"/>
</dbReference>
<evidence type="ECO:0000256" key="1">
    <source>
        <dbReference type="ARBA" id="ARBA00023015"/>
    </source>
</evidence>
<dbReference type="Gene3D" id="3.40.50.2300">
    <property type="match status" value="2"/>
</dbReference>
<dbReference type="InterPro" id="IPR001761">
    <property type="entry name" value="Peripla_BP/Lac1_sug-bd_dom"/>
</dbReference>
<dbReference type="Pfam" id="PF00356">
    <property type="entry name" value="LacI"/>
    <property type="match status" value="1"/>
</dbReference>
<accession>A0AA45W4H7</accession>
<evidence type="ECO:0000259" key="4">
    <source>
        <dbReference type="PROSITE" id="PS50932"/>
    </source>
</evidence>
<feature type="domain" description="HTH lacI-type" evidence="4">
    <location>
        <begin position="12"/>
        <end position="69"/>
    </location>
</feature>
<organism evidence="5 7">
    <name type="scientific">Paracoccus saliphilus</name>
    <dbReference type="NCBI Taxonomy" id="405559"/>
    <lineage>
        <taxon>Bacteria</taxon>
        <taxon>Pseudomonadati</taxon>
        <taxon>Pseudomonadota</taxon>
        <taxon>Alphaproteobacteria</taxon>
        <taxon>Rhodobacterales</taxon>
        <taxon>Paracoccaceae</taxon>
        <taxon>Paracoccus</taxon>
    </lineage>
</organism>
<dbReference type="InterPro" id="IPR028082">
    <property type="entry name" value="Peripla_BP_I"/>
</dbReference>
<dbReference type="InterPro" id="IPR010982">
    <property type="entry name" value="Lambda_DNA-bd_dom_sf"/>
</dbReference>
<dbReference type="Gene3D" id="1.10.260.40">
    <property type="entry name" value="lambda repressor-like DNA-binding domains"/>
    <property type="match status" value="1"/>
</dbReference>
<evidence type="ECO:0000313" key="5">
    <source>
        <dbReference type="EMBL" id="SIS85046.1"/>
    </source>
</evidence>
<sequence>MAESDGNSAKRPTIYDLAEIAGTSPSAVSSILNGTWKKRRISEKLAKRVSRIAAEQGYAVNLQASLLRRERSRIIGMIVPKYDNRYFGAIAEQFEIMARARGLFPVITCTQRDPELEFEAARELISYQAECLIVTGATDADRIGEFCAAAGVRAINLDLPGRNAPSIVSDNFTGARDLASLILSRMKRDFGEITPLWFIGGRSQDHNTAERLRGFKAAHRQIGLPVPSDQIIMPGYSPHKAIAAMTTKTLADRSGLFVNSTITLEGVIHWLNEQRPGPDDIRLGCFDWDPFAALLPQNVGMTEQNVSAMLETTFELVETPPAENVRIEVPCILREIGGPATAR</sequence>
<keyword evidence="3" id="KW-0804">Transcription</keyword>
<dbReference type="PANTHER" id="PTHR30146:SF109">
    <property type="entry name" value="HTH-TYPE TRANSCRIPTIONAL REGULATOR GALS"/>
    <property type="match status" value="1"/>
</dbReference>
<dbReference type="InterPro" id="IPR001387">
    <property type="entry name" value="Cro/C1-type_HTH"/>
</dbReference>